<reference evidence="7" key="1">
    <citation type="submission" date="2016-08" db="EMBL/GenBank/DDBJ databases">
        <title>Complete genome of Cloacibacillus porcorum.</title>
        <authorList>
            <person name="Looft T."/>
            <person name="Bayles D.O."/>
            <person name="Alt D.P."/>
        </authorList>
    </citation>
    <scope>NUCLEOTIDE SEQUENCE [LARGE SCALE GENOMIC DNA]</scope>
    <source>
        <strain evidence="7">CL-84</strain>
    </source>
</reference>
<comment type="similarity">
    <text evidence="6">Belongs to the RecF family.</text>
</comment>
<dbReference type="GO" id="GO:0016887">
    <property type="term" value="F:ATP hydrolysis activity"/>
    <property type="evidence" value="ECO:0007669"/>
    <property type="project" value="InterPro"/>
</dbReference>
<dbReference type="HAMAP" id="MF_00365">
    <property type="entry name" value="RecF"/>
    <property type="match status" value="1"/>
</dbReference>
<comment type="function">
    <text evidence="6">The RecF protein is involved in DNA metabolism; it is required for DNA replication and normal SOS inducibility. RecF binds preferentially to single-stranded, linear DNA. It also seems to bind ATP.</text>
</comment>
<keyword evidence="1 6" id="KW-0963">Cytoplasm</keyword>
<dbReference type="PANTHER" id="PTHR32182:SF0">
    <property type="entry name" value="DNA REPLICATION AND REPAIR PROTEIN RECF"/>
    <property type="match status" value="1"/>
</dbReference>
<evidence type="ECO:0000256" key="5">
    <source>
        <dbReference type="ARBA" id="ARBA00023125"/>
    </source>
</evidence>
<dbReference type="InterPro" id="IPR027417">
    <property type="entry name" value="P-loop_NTPase"/>
</dbReference>
<proteinExistence type="inferred from homology"/>
<dbReference type="InterPro" id="IPR038729">
    <property type="entry name" value="Rad50/SbcC_AAA"/>
</dbReference>
<dbReference type="GeneID" id="83056236"/>
<dbReference type="PANTHER" id="PTHR32182">
    <property type="entry name" value="DNA REPLICATION AND REPAIR PROTEIN RECF"/>
    <property type="match status" value="1"/>
</dbReference>
<dbReference type="RefSeq" id="WP_066741456.1">
    <property type="nucleotide sequence ID" value="NZ_CALCLR010000027.1"/>
</dbReference>
<dbReference type="GO" id="GO:0005737">
    <property type="term" value="C:cytoplasm"/>
    <property type="evidence" value="ECO:0007669"/>
    <property type="project" value="UniProtKB-SubCell"/>
</dbReference>
<keyword evidence="5 6" id="KW-0238">DNA-binding</keyword>
<dbReference type="GO" id="GO:0009432">
    <property type="term" value="P:SOS response"/>
    <property type="evidence" value="ECO:0007669"/>
    <property type="project" value="UniProtKB-UniRule"/>
</dbReference>
<evidence type="ECO:0000313" key="8">
    <source>
        <dbReference type="Proteomes" id="UP000093044"/>
    </source>
</evidence>
<dbReference type="InterPro" id="IPR001238">
    <property type="entry name" value="DNA-binding_RecF"/>
</dbReference>
<dbReference type="GO" id="GO:0005524">
    <property type="term" value="F:ATP binding"/>
    <property type="evidence" value="ECO:0007669"/>
    <property type="project" value="UniProtKB-UniRule"/>
</dbReference>
<protein>
    <recommendedName>
        <fullName evidence="6">DNA replication and repair protein RecF</fullName>
    </recommendedName>
</protein>
<keyword evidence="6" id="KW-0742">SOS response</keyword>
<keyword evidence="6" id="KW-0234">DNA repair</keyword>
<dbReference type="GO" id="GO:0006260">
    <property type="term" value="P:DNA replication"/>
    <property type="evidence" value="ECO:0007669"/>
    <property type="project" value="UniProtKB-UniRule"/>
</dbReference>
<name>A0A1B2I0W0_9BACT</name>
<keyword evidence="6" id="KW-0227">DNA damage</keyword>
<dbReference type="InterPro" id="IPR042174">
    <property type="entry name" value="RecF_2"/>
</dbReference>
<evidence type="ECO:0000313" key="7">
    <source>
        <dbReference type="EMBL" id="ANZ43630.1"/>
    </source>
</evidence>
<organism evidence="7 8">
    <name type="scientific">Cloacibacillus porcorum</name>
    <dbReference type="NCBI Taxonomy" id="1197717"/>
    <lineage>
        <taxon>Bacteria</taxon>
        <taxon>Thermotogati</taxon>
        <taxon>Synergistota</taxon>
        <taxon>Synergistia</taxon>
        <taxon>Synergistales</taxon>
        <taxon>Synergistaceae</taxon>
        <taxon>Cloacibacillus</taxon>
    </lineage>
</organism>
<comment type="subcellular location">
    <subcellularLocation>
        <location evidence="6">Cytoplasm</location>
    </subcellularLocation>
</comment>
<evidence type="ECO:0000256" key="2">
    <source>
        <dbReference type="ARBA" id="ARBA00022705"/>
    </source>
</evidence>
<keyword evidence="4 6" id="KW-0067">ATP-binding</keyword>
<dbReference type="Gene3D" id="1.20.1050.90">
    <property type="entry name" value="RecF/RecN/SMC, N-terminal domain"/>
    <property type="match status" value="1"/>
</dbReference>
<keyword evidence="2 6" id="KW-0235">DNA replication</keyword>
<dbReference type="Proteomes" id="UP000093044">
    <property type="component" value="Chromosome"/>
</dbReference>
<dbReference type="Gene3D" id="3.40.50.300">
    <property type="entry name" value="P-loop containing nucleotide triphosphate hydrolases"/>
    <property type="match status" value="1"/>
</dbReference>
<dbReference type="GO" id="GO:0006302">
    <property type="term" value="P:double-strand break repair"/>
    <property type="evidence" value="ECO:0007669"/>
    <property type="project" value="InterPro"/>
</dbReference>
<dbReference type="STRING" id="1197717.BED41_00015"/>
<evidence type="ECO:0000256" key="4">
    <source>
        <dbReference type="ARBA" id="ARBA00022840"/>
    </source>
</evidence>
<dbReference type="GO" id="GO:0003697">
    <property type="term" value="F:single-stranded DNA binding"/>
    <property type="evidence" value="ECO:0007669"/>
    <property type="project" value="UniProtKB-UniRule"/>
</dbReference>
<accession>A0A1B2I0W0</accession>
<dbReference type="EMBL" id="CP016757">
    <property type="protein sequence ID" value="ANZ43630.1"/>
    <property type="molecule type" value="Genomic_DNA"/>
</dbReference>
<dbReference type="SUPFAM" id="SSF52540">
    <property type="entry name" value="P-loop containing nucleoside triphosphate hydrolases"/>
    <property type="match status" value="1"/>
</dbReference>
<sequence length="354" mass="39223">MGFSRVRFNNFKNLEPREMRWSPGLNLLTGENGAGKTNILEGINIVSGWGPLERGAKTLSMPTWGSGSSEVQLTGELESGGIIRVKISRRYMLRLDDKSVTAADLRWNIPVLTFLPDDMSIVEGSSAFRRRLLDMLLALIVPSYAMRLAEYRRGVRQKAVFLKRGMPAMIADRALLPLAAWIWRMRIEGVKLLSSCLEGMSELTPVKITLSLKRGGAGFDDDCENDYAKAVIANRGREAAVKFPVVGPHRDDIIIMAGERLASEALSRGLRRRTAIAMMLAAADGVKRKIGRDPVLLLDEVTAELDSSGRTLLFESLLSRETQVFAATAEPFVEKFPGLIHRVSEGRVTESYEN</sequence>
<keyword evidence="8" id="KW-1185">Reference proteome</keyword>
<dbReference type="Pfam" id="PF13476">
    <property type="entry name" value="AAA_23"/>
    <property type="match status" value="1"/>
</dbReference>
<dbReference type="AlphaFoldDB" id="A0A1B2I0W0"/>
<dbReference type="KEGG" id="cpor:BED41_00015"/>
<evidence type="ECO:0000256" key="3">
    <source>
        <dbReference type="ARBA" id="ARBA00022741"/>
    </source>
</evidence>
<feature type="binding site" evidence="6">
    <location>
        <begin position="30"/>
        <end position="37"/>
    </location>
    <ligand>
        <name>ATP</name>
        <dbReference type="ChEBI" id="CHEBI:30616"/>
    </ligand>
</feature>
<evidence type="ECO:0000256" key="6">
    <source>
        <dbReference type="HAMAP-Rule" id="MF_00365"/>
    </source>
</evidence>
<evidence type="ECO:0000256" key="1">
    <source>
        <dbReference type="ARBA" id="ARBA00022490"/>
    </source>
</evidence>
<gene>
    <name evidence="6" type="primary">recF</name>
    <name evidence="7" type="ORF">BED41_00015</name>
</gene>
<dbReference type="NCBIfam" id="TIGR00611">
    <property type="entry name" value="recf"/>
    <property type="match status" value="1"/>
</dbReference>
<keyword evidence="3 6" id="KW-0547">Nucleotide-binding</keyword>
<dbReference type="GO" id="GO:0000731">
    <property type="term" value="P:DNA synthesis involved in DNA repair"/>
    <property type="evidence" value="ECO:0007669"/>
    <property type="project" value="TreeGrafter"/>
</dbReference>